<keyword evidence="1" id="KW-0812">Transmembrane</keyword>
<keyword evidence="1" id="KW-1133">Transmembrane helix</keyword>
<protein>
    <recommendedName>
        <fullName evidence="4">LamG-like jellyroll fold domain-containing protein</fullName>
    </recommendedName>
</protein>
<dbReference type="SUPFAM" id="SSF49899">
    <property type="entry name" value="Concanavalin A-like lectins/glucanases"/>
    <property type="match status" value="1"/>
</dbReference>
<sequence>MIQKNLQNKTVETAKKNSGGFTLIEIILSIGILGIATGSLFVTLILGLRIINDSKLRATATSLADERIEQIRNLSYDDVGIVGGIPPGQLPSNETVSIQGVNYTVTFDVRYIDDILDNKAPTDTVPTDYKKARVSVAWPTKIGSKPVTAITNIAPKGIETTSGGGTLRIQVFDSVPQAVPQANVQVVNNLLQPVINVTGQADDNGEYLLPGAPIANSSYEIIISRGGYSTSQTYAITENNPNPNPGHLTVLEGEVTTKTFFIVPVATLRITTTDDSQIETPWWDGNYGYQVPITVQNNDAQILSAGYPLSITVDHAALVTAGKALANSEDFRIAYWNGTNWSELDRVTSTLWNTNTTKIWFAIKDPLDPGTNTSNYFLSYSQSKATNPPVNLTKIFPPIVNQTTIAWWGFEQPGSNFISDSLGRIPDATINNIDPINDWVQGKLGTALKLSGNQCVRIPDDPDLDIIGSLTIEGWIYPQNNTSLQTILDKNIPESSGIFDIELVPDAGNVKVTARVATNLETVTLTSTSALPLETWHHIAMSVDITNQTASLFIDNVQEVSQVFTGTNLLTNDQAMSFGCNTENTSFFVGQIDGWSVHREARTIFNGIATLEPTVNAGAEQGHPQGNALGDIVLTLRGDKTIGTTGEGTPIYKYLQTITTDNAGTLVLNNVEPDTYTLDIDEQVTGYVVAQSNPPYPLIIVPNATIHIRLALANASAHTILMTIKSTAGNIISNAAVQLTDSFNFSETKNTNFSGQTFFSSLIPGNYTVQISHPAYQIETLNLLVNGQTEQLVQLIPL</sequence>
<evidence type="ECO:0008006" key="4">
    <source>
        <dbReference type="Google" id="ProtNLM"/>
    </source>
</evidence>
<accession>A0A1G2ASS2</accession>
<organism evidence="2 3">
    <name type="scientific">Candidatus Kerfeldbacteria bacterium RIFCSPHIGHO2_02_FULL_42_14</name>
    <dbReference type="NCBI Taxonomy" id="1798540"/>
    <lineage>
        <taxon>Bacteria</taxon>
        <taxon>Candidatus Kerfeldiibacteriota</taxon>
    </lineage>
</organism>
<dbReference type="SUPFAM" id="SSF49478">
    <property type="entry name" value="Cna protein B-type domain"/>
    <property type="match status" value="1"/>
</dbReference>
<feature type="transmembrane region" description="Helical" evidence="1">
    <location>
        <begin position="21"/>
        <end position="48"/>
    </location>
</feature>
<dbReference type="STRING" id="1798540.A3B74_01575"/>
<evidence type="ECO:0000256" key="1">
    <source>
        <dbReference type="SAM" id="Phobius"/>
    </source>
</evidence>
<gene>
    <name evidence="2" type="ORF">A3B74_01575</name>
</gene>
<dbReference type="PROSITE" id="PS00409">
    <property type="entry name" value="PROKAR_NTER_METHYL"/>
    <property type="match status" value="1"/>
</dbReference>
<keyword evidence="1" id="KW-0472">Membrane</keyword>
<dbReference type="Pfam" id="PF13385">
    <property type="entry name" value="Laminin_G_3"/>
    <property type="match status" value="1"/>
</dbReference>
<dbReference type="InterPro" id="IPR012902">
    <property type="entry name" value="N_methyl_site"/>
</dbReference>
<dbReference type="InterPro" id="IPR013320">
    <property type="entry name" value="ConA-like_dom_sf"/>
</dbReference>
<reference evidence="2 3" key="1">
    <citation type="journal article" date="2016" name="Nat. Commun.">
        <title>Thousands of microbial genomes shed light on interconnected biogeochemical processes in an aquifer system.</title>
        <authorList>
            <person name="Anantharaman K."/>
            <person name="Brown C.T."/>
            <person name="Hug L.A."/>
            <person name="Sharon I."/>
            <person name="Castelle C.J."/>
            <person name="Probst A.J."/>
            <person name="Thomas B.C."/>
            <person name="Singh A."/>
            <person name="Wilkins M.J."/>
            <person name="Karaoz U."/>
            <person name="Brodie E.L."/>
            <person name="Williams K.H."/>
            <person name="Hubbard S.S."/>
            <person name="Banfield J.F."/>
        </authorList>
    </citation>
    <scope>NUCLEOTIDE SEQUENCE [LARGE SCALE GENOMIC DNA]</scope>
</reference>
<dbReference type="Gene3D" id="2.60.40.1120">
    <property type="entry name" value="Carboxypeptidase-like, regulatory domain"/>
    <property type="match status" value="1"/>
</dbReference>
<comment type="caution">
    <text evidence="2">The sequence shown here is derived from an EMBL/GenBank/DDBJ whole genome shotgun (WGS) entry which is preliminary data.</text>
</comment>
<evidence type="ECO:0000313" key="2">
    <source>
        <dbReference type="EMBL" id="OGY79923.1"/>
    </source>
</evidence>
<dbReference type="AlphaFoldDB" id="A0A1G2ASS2"/>
<evidence type="ECO:0000313" key="3">
    <source>
        <dbReference type="Proteomes" id="UP000177165"/>
    </source>
</evidence>
<name>A0A1G2ASS2_9BACT</name>
<proteinExistence type="predicted"/>
<dbReference type="EMBL" id="MHKB01000003">
    <property type="protein sequence ID" value="OGY79923.1"/>
    <property type="molecule type" value="Genomic_DNA"/>
</dbReference>
<dbReference type="Pfam" id="PF07963">
    <property type="entry name" value="N_methyl"/>
    <property type="match status" value="1"/>
</dbReference>
<dbReference type="Proteomes" id="UP000177165">
    <property type="component" value="Unassembled WGS sequence"/>
</dbReference>
<dbReference type="Gene3D" id="2.60.120.200">
    <property type="match status" value="1"/>
</dbReference>